<dbReference type="Proteomes" id="UP001651158">
    <property type="component" value="Unassembled WGS sequence"/>
</dbReference>
<protein>
    <submittedName>
        <fullName evidence="2">Uncharacterized protein</fullName>
    </submittedName>
</protein>
<feature type="region of interest" description="Disordered" evidence="1">
    <location>
        <begin position="1"/>
        <end position="29"/>
    </location>
</feature>
<evidence type="ECO:0000256" key="1">
    <source>
        <dbReference type="SAM" id="MobiDB-lite"/>
    </source>
</evidence>
<feature type="compositionally biased region" description="Polar residues" evidence="1">
    <location>
        <begin position="11"/>
        <end position="20"/>
    </location>
</feature>
<evidence type="ECO:0000313" key="3">
    <source>
        <dbReference type="Proteomes" id="UP001651158"/>
    </source>
</evidence>
<keyword evidence="3" id="KW-1185">Reference proteome</keyword>
<feature type="region of interest" description="Disordered" evidence="1">
    <location>
        <begin position="101"/>
        <end position="120"/>
    </location>
</feature>
<reference evidence="2 3" key="1">
    <citation type="journal article" date="2022" name="Front. Cell. Infect. Microbiol.">
        <title>The Genomes of Two Strains of Taenia crassiceps the Animal Model for the Study of Human Cysticercosis.</title>
        <authorList>
            <person name="Bobes R.J."/>
            <person name="Estrada K."/>
            <person name="Rios-Valencia D.G."/>
            <person name="Calderon-Gallegos A."/>
            <person name="de la Torre P."/>
            <person name="Carrero J.C."/>
            <person name="Sanchez-Flores A."/>
            <person name="Laclette J.P."/>
        </authorList>
    </citation>
    <scope>NUCLEOTIDE SEQUENCE [LARGE SCALE GENOMIC DNA]</scope>
    <source>
        <strain evidence="2">WFUcys</strain>
    </source>
</reference>
<evidence type="ECO:0000313" key="2">
    <source>
        <dbReference type="EMBL" id="KAL5103734.1"/>
    </source>
</evidence>
<gene>
    <name evidence="2" type="ORF">TcWFU_006530</name>
</gene>
<comment type="caution">
    <text evidence="2">The sequence shown here is derived from an EMBL/GenBank/DDBJ whole genome shotgun (WGS) entry which is preliminary data.</text>
</comment>
<accession>A0ABR4Q2J4</accession>
<proteinExistence type="predicted"/>
<sequence length="260" mass="28548">MDELVRKKQLSFRQPSASQCSPRPPPTRPSSVLASMAVIPSHTIADATEFAIFIPPRSQPYVAQTAHRQCPPTVMIAATSAENQTITCLTAHLMLAKTSKLTQTTKSTARQTNKQTKQHPPMKEIGLLLPLKKDWEANYVRLARAAYTSVHAQQQQTLSVSSSGSSASTSLSLVIILTNWMESCTPQQLKVGGLRIQNTSLSAVVRSREPSSVKLMVISSTTRLGSPPTESDNFLPHIKLAYHHHHHHQGAAKDHLKAQR</sequence>
<dbReference type="EMBL" id="JAKROA010000016">
    <property type="protein sequence ID" value="KAL5103734.1"/>
    <property type="molecule type" value="Genomic_DNA"/>
</dbReference>
<name>A0ABR4Q2J4_9CEST</name>
<organism evidence="2 3">
    <name type="scientific">Taenia crassiceps</name>
    <dbReference type="NCBI Taxonomy" id="6207"/>
    <lineage>
        <taxon>Eukaryota</taxon>
        <taxon>Metazoa</taxon>
        <taxon>Spiralia</taxon>
        <taxon>Lophotrochozoa</taxon>
        <taxon>Platyhelminthes</taxon>
        <taxon>Cestoda</taxon>
        <taxon>Eucestoda</taxon>
        <taxon>Cyclophyllidea</taxon>
        <taxon>Taeniidae</taxon>
        <taxon>Taenia</taxon>
    </lineage>
</organism>